<sequence length="567" mass="62107">LPVKGLVKDSQYVFRVFARSEIGLSEPTESEPFTAKHMFTVPGRPAAPEVTGTDKKSAALKWTPPESDGGSPITNYIIEYRPKGSFNWTKANDSTVPDTTFSVTGLREKSEYQFRISAENRAGVGEPSEPTKPVLVEEPIDVPSEPRKFQPTEVTKSSVTLTWVPPENDGGSPVTGYLIEKKTKTSPRWTKCNKSPVRDTIYTVTDLIENDDYEFRIMAENAAGAGKATQAIGPIKAKDPFAAPHLEFDNKFRDVVKLQSGATLKIPVKYSGIPTPTITWSKEEKVLKTSGRVTVDVKDTTTTLTIKKIGVEDDGLYILKAVNDAGEISSKFDVAVIDVPGKPEGPITVEDVQRNAVTLSWKPPKDDGGVDIRSYIIERKEAKRTMWTKAGSVNGETLTFTPTGLLEGTEYYFRISAENEVGISEPLAMDSPVTPKSPFAAPSAPIGPLEVTDIQRDNATIAWKAPEDDGGSPITGYIIEKRDTKRNNWSKVGKAPAGSTEYNVPGLIEGTSYYFRVIAENKAGQSDPLETEKPVTAKSPFGKWNDSHNKSLCRPCLSNLCPYSRFD</sequence>
<dbReference type="FunFam" id="2.60.40.10:FF:000160">
    <property type="entry name" value="Titin a"/>
    <property type="match status" value="1"/>
</dbReference>
<evidence type="ECO:0008006" key="8">
    <source>
        <dbReference type="Google" id="ProtNLM"/>
    </source>
</evidence>
<dbReference type="Gene3D" id="2.60.40.10">
    <property type="entry name" value="Immunoglobulins"/>
    <property type="match status" value="5"/>
</dbReference>
<dbReference type="InterPro" id="IPR003599">
    <property type="entry name" value="Ig_sub"/>
</dbReference>
<dbReference type="FunFam" id="2.60.40.10:FF:000002">
    <property type="entry name" value="Titin a"/>
    <property type="match status" value="1"/>
</dbReference>
<dbReference type="PRINTS" id="PR00014">
    <property type="entry name" value="FNTYPEIII"/>
</dbReference>
<protein>
    <recommendedName>
        <fullName evidence="8">Titin</fullName>
    </recommendedName>
</protein>
<dbReference type="SMART" id="SM00060">
    <property type="entry name" value="FN3"/>
    <property type="match status" value="4"/>
</dbReference>
<dbReference type="CDD" id="cd00063">
    <property type="entry name" value="FN3"/>
    <property type="match status" value="5"/>
</dbReference>
<evidence type="ECO:0000256" key="3">
    <source>
        <dbReference type="SAM" id="MobiDB-lite"/>
    </source>
</evidence>
<dbReference type="SMART" id="SM00408">
    <property type="entry name" value="IGc2"/>
    <property type="match status" value="1"/>
</dbReference>
<dbReference type="PANTHER" id="PTHR14340:SF9">
    <property type="entry name" value="FIBRONECTIN TYPE-III DOMAIN-CONTAINING PROTEIN"/>
    <property type="match status" value="1"/>
</dbReference>
<feature type="non-terminal residue" evidence="6">
    <location>
        <position position="1"/>
    </location>
</feature>
<keyword evidence="1" id="KW-0677">Repeat</keyword>
<name>V4B0P0_LOTGI</name>
<dbReference type="CTD" id="20234467"/>
<dbReference type="FunFam" id="2.60.40.10:FF:000034">
    <property type="entry name" value="Titin isoform A"/>
    <property type="match status" value="1"/>
</dbReference>
<feature type="domain" description="Fibronectin type-III" evidence="5">
    <location>
        <begin position="145"/>
        <end position="240"/>
    </location>
</feature>
<dbReference type="Proteomes" id="UP000030746">
    <property type="component" value="Unassembled WGS sequence"/>
</dbReference>
<proteinExistence type="predicted"/>
<feature type="domain" description="Fibronectin type-III" evidence="5">
    <location>
        <begin position="1"/>
        <end position="38"/>
    </location>
</feature>
<dbReference type="KEGG" id="lgi:LOTGIDRAFT_141663"/>
<dbReference type="RefSeq" id="XP_009049550.1">
    <property type="nucleotide sequence ID" value="XM_009051302.1"/>
</dbReference>
<feature type="domain" description="Fibronectin type-III" evidence="5">
    <location>
        <begin position="343"/>
        <end position="438"/>
    </location>
</feature>
<dbReference type="InterPro" id="IPR003961">
    <property type="entry name" value="FN3_dom"/>
</dbReference>
<dbReference type="FunFam" id="2.60.40.10:FF:000003">
    <property type="entry name" value="Titin isoform E"/>
    <property type="match status" value="1"/>
</dbReference>
<evidence type="ECO:0000313" key="6">
    <source>
        <dbReference type="EMBL" id="ESO99761.1"/>
    </source>
</evidence>
<dbReference type="InterPro" id="IPR013783">
    <property type="entry name" value="Ig-like_fold"/>
</dbReference>
<keyword evidence="2" id="KW-0393">Immunoglobulin domain</keyword>
<dbReference type="AlphaFoldDB" id="V4B0P0"/>
<evidence type="ECO:0000256" key="2">
    <source>
        <dbReference type="ARBA" id="ARBA00023319"/>
    </source>
</evidence>
<dbReference type="InterPro" id="IPR036179">
    <property type="entry name" value="Ig-like_dom_sf"/>
</dbReference>
<dbReference type="PROSITE" id="PS50835">
    <property type="entry name" value="IG_LIKE"/>
    <property type="match status" value="1"/>
</dbReference>
<dbReference type="EMBL" id="KB200919">
    <property type="protein sequence ID" value="ESO99761.1"/>
    <property type="molecule type" value="Genomic_DNA"/>
</dbReference>
<dbReference type="InterPro" id="IPR003598">
    <property type="entry name" value="Ig_sub2"/>
</dbReference>
<dbReference type="InterPro" id="IPR036116">
    <property type="entry name" value="FN3_sf"/>
</dbReference>
<dbReference type="Pfam" id="PF00041">
    <property type="entry name" value="fn3"/>
    <property type="match status" value="4"/>
</dbReference>
<dbReference type="HOGENOM" id="CLU_035653_0_0_1"/>
<dbReference type="GeneID" id="20234467"/>
<dbReference type="OrthoDB" id="10052517at2759"/>
<dbReference type="InterPro" id="IPR013098">
    <property type="entry name" value="Ig_I-set"/>
</dbReference>
<dbReference type="SUPFAM" id="SSF49265">
    <property type="entry name" value="Fibronectin type III"/>
    <property type="match status" value="3"/>
</dbReference>
<evidence type="ECO:0000259" key="5">
    <source>
        <dbReference type="PROSITE" id="PS50853"/>
    </source>
</evidence>
<dbReference type="PROSITE" id="PS50853">
    <property type="entry name" value="FN3"/>
    <property type="match status" value="5"/>
</dbReference>
<evidence type="ECO:0000259" key="4">
    <source>
        <dbReference type="PROSITE" id="PS50835"/>
    </source>
</evidence>
<accession>V4B0P0</accession>
<dbReference type="InterPro" id="IPR007110">
    <property type="entry name" value="Ig-like_dom"/>
</dbReference>
<organism evidence="6 7">
    <name type="scientific">Lottia gigantea</name>
    <name type="common">Giant owl limpet</name>
    <dbReference type="NCBI Taxonomy" id="225164"/>
    <lineage>
        <taxon>Eukaryota</taxon>
        <taxon>Metazoa</taxon>
        <taxon>Spiralia</taxon>
        <taxon>Lophotrochozoa</taxon>
        <taxon>Mollusca</taxon>
        <taxon>Gastropoda</taxon>
        <taxon>Patellogastropoda</taxon>
        <taxon>Lottioidea</taxon>
        <taxon>Lottiidae</taxon>
        <taxon>Lottia</taxon>
    </lineage>
</organism>
<reference evidence="6 7" key="1">
    <citation type="journal article" date="2013" name="Nature">
        <title>Insights into bilaterian evolution from three spiralian genomes.</title>
        <authorList>
            <person name="Simakov O."/>
            <person name="Marletaz F."/>
            <person name="Cho S.J."/>
            <person name="Edsinger-Gonzales E."/>
            <person name="Havlak P."/>
            <person name="Hellsten U."/>
            <person name="Kuo D.H."/>
            <person name="Larsson T."/>
            <person name="Lv J."/>
            <person name="Arendt D."/>
            <person name="Savage R."/>
            <person name="Osoegawa K."/>
            <person name="de Jong P."/>
            <person name="Grimwood J."/>
            <person name="Chapman J.A."/>
            <person name="Shapiro H."/>
            <person name="Aerts A."/>
            <person name="Otillar R.P."/>
            <person name="Terry A.Y."/>
            <person name="Boore J.L."/>
            <person name="Grigoriev I.V."/>
            <person name="Lindberg D.R."/>
            <person name="Seaver E.C."/>
            <person name="Weisblat D.A."/>
            <person name="Putnam N.H."/>
            <person name="Rokhsar D.S."/>
        </authorList>
    </citation>
    <scope>NUCLEOTIDE SEQUENCE [LARGE SCALE GENOMIC DNA]</scope>
</reference>
<evidence type="ECO:0000256" key="1">
    <source>
        <dbReference type="ARBA" id="ARBA00022737"/>
    </source>
</evidence>
<feature type="region of interest" description="Disordered" evidence="3">
    <location>
        <begin position="44"/>
        <end position="66"/>
    </location>
</feature>
<evidence type="ECO:0000313" key="7">
    <source>
        <dbReference type="Proteomes" id="UP000030746"/>
    </source>
</evidence>
<dbReference type="Pfam" id="PF07679">
    <property type="entry name" value="I-set"/>
    <property type="match status" value="1"/>
</dbReference>
<dbReference type="FunFam" id="2.60.40.10:FF:000127">
    <property type="entry name" value="titin isoform X1"/>
    <property type="match status" value="1"/>
</dbReference>
<dbReference type="STRING" id="225164.V4B0P0"/>
<feature type="domain" description="Fibronectin type-III" evidence="5">
    <location>
        <begin position="44"/>
        <end position="139"/>
    </location>
</feature>
<dbReference type="SMART" id="SM00409">
    <property type="entry name" value="IG"/>
    <property type="match status" value="1"/>
</dbReference>
<feature type="domain" description="Ig-like" evidence="4">
    <location>
        <begin position="244"/>
        <end position="335"/>
    </location>
</feature>
<dbReference type="PANTHER" id="PTHR14340">
    <property type="entry name" value="MICROFIBRIL-ASSOCIATED GLYCOPROTEIN 3"/>
    <property type="match status" value="1"/>
</dbReference>
<dbReference type="SUPFAM" id="SSF48726">
    <property type="entry name" value="Immunoglobulin"/>
    <property type="match status" value="1"/>
</dbReference>
<gene>
    <name evidence="6" type="ORF">LOTGIDRAFT_141663</name>
</gene>
<feature type="domain" description="Fibronectin type-III" evidence="5">
    <location>
        <begin position="445"/>
        <end position="540"/>
    </location>
</feature>
<keyword evidence="7" id="KW-1185">Reference proteome</keyword>
<dbReference type="OMA" id="QEQRGNK"/>